<dbReference type="InterPro" id="IPR001264">
    <property type="entry name" value="Glyco_trans_51"/>
</dbReference>
<dbReference type="GO" id="GO:0009252">
    <property type="term" value="P:peptidoglycan biosynthetic process"/>
    <property type="evidence" value="ECO:0007669"/>
    <property type="project" value="UniProtKB-KW"/>
</dbReference>
<gene>
    <name evidence="22" type="ORF">EHQ76_02405</name>
</gene>
<comment type="catalytic activity">
    <reaction evidence="16">
        <text>Preferential cleavage: (Ac)2-L-Lys-D-Ala-|-D-Ala. Also transpeptidation of peptidyl-alanyl moieties that are N-acyl substituents of D-alanine.</text>
        <dbReference type="EC" id="3.4.16.4"/>
    </reaction>
</comment>
<dbReference type="GO" id="GO:0009002">
    <property type="term" value="F:serine-type D-Ala-D-Ala carboxypeptidase activity"/>
    <property type="evidence" value="ECO:0007669"/>
    <property type="project" value="UniProtKB-EC"/>
</dbReference>
<evidence type="ECO:0000256" key="3">
    <source>
        <dbReference type="ARBA" id="ARBA00007090"/>
    </source>
</evidence>
<evidence type="ECO:0000256" key="18">
    <source>
        <dbReference type="SAM" id="MobiDB-lite"/>
    </source>
</evidence>
<dbReference type="GO" id="GO:0005886">
    <property type="term" value="C:plasma membrane"/>
    <property type="evidence" value="ECO:0007669"/>
    <property type="project" value="UniProtKB-SubCell"/>
</dbReference>
<feature type="compositionally biased region" description="Acidic residues" evidence="18">
    <location>
        <begin position="793"/>
        <end position="806"/>
    </location>
</feature>
<dbReference type="InterPro" id="IPR001460">
    <property type="entry name" value="PCN-bd_Tpept"/>
</dbReference>
<evidence type="ECO:0000313" key="23">
    <source>
        <dbReference type="Proteomes" id="UP000298429"/>
    </source>
</evidence>
<reference evidence="22 23" key="1">
    <citation type="journal article" date="2019" name="PLoS Negl. Trop. Dis.">
        <title>Revisiting the worldwide diversity of Leptospira species in the environment.</title>
        <authorList>
            <person name="Vincent A.T."/>
            <person name="Schiettekatte O."/>
            <person name="Bourhy P."/>
            <person name="Veyrier F.J."/>
            <person name="Picardeau M."/>
        </authorList>
    </citation>
    <scope>NUCLEOTIDE SEQUENCE [LARGE SCALE GENOMIC DNA]</scope>
    <source>
        <strain evidence="22 23">201702444</strain>
    </source>
</reference>
<dbReference type="Gene3D" id="1.10.3810.10">
    <property type="entry name" value="Biosynthetic peptidoglycan transglycosylase-like"/>
    <property type="match status" value="1"/>
</dbReference>
<evidence type="ECO:0000256" key="15">
    <source>
        <dbReference type="ARBA" id="ARBA00023316"/>
    </source>
</evidence>
<sequence length="813" mass="90691">MASDNEKKFSAFISIKETFVKLFLFSKAHWRQILRYATIAFIAISSFLIGGSYVVWLTKKDEVVSNLDKFKNEVTNYYEVSQIRPIRILDRNGKLIGEFSRRKFKPIRTDNLKEHGNIVWALLSSEDREFYNHHGINYTALLRAILINLTTFQKQGGSTITQQLAKLTLDLGARNIFNKITEFYCTFYLESQFDKNTILSMYLNRIFLGEGNTGVEEASRYYFNKAATELTPEEAAMLVGIIPAPSNYNPVRSLKTALKRQRLVLTPMSENQNLHPNPSSISKNFAKKLDAGVKSFRSFYKVDVTKDGEKEFYSSDIARYGFDKDFTVNLAPDFNYGIRQHILDTFSEIDIETRGMNVYTTLDYDKQDAAEKSLREGIESVRKKLGDVKANYLKKGDSEEARIQQSIIDNMNGSLISINPNNGYIEAMVGSYKISNIFRLNRAVSALRQPGSTIKALVYAIAFENRIITPSSKVMDEGINIRGYSPKNWYKGFKGETTARIAFAQSINTIAVKLLNEFGVNDFLEKVSMILDIDKATLEKRFQPNLSLALGSGELSPMELALIYATIANGGKKVTPLQILRITDFEGSEMFSAPLKDPNEAIQILDPVACAETINLLEAVLSEQGTMKLKLKAEDSFPMGGKTGTVQSPKEARKKWGSRKGVRDAWFAGVNPDLVTTVWIGNDVGAPFEGSGSAISGNIWFRYASYVARNIGFSETLVKPFNGDFVKVDVCGETGLLLHSSVPCMYPLYGQYYYIGEQPPAPSGATSTATTQENSSQEPGTASGERTILPQAEDGDGDSVELELPESTENPPN</sequence>
<keyword evidence="13 19" id="KW-0472">Membrane</keyword>
<dbReference type="EMBL" id="RQGN01000012">
    <property type="protein sequence ID" value="TGM09624.1"/>
    <property type="molecule type" value="Genomic_DNA"/>
</dbReference>
<evidence type="ECO:0000256" key="16">
    <source>
        <dbReference type="ARBA" id="ARBA00034000"/>
    </source>
</evidence>
<keyword evidence="5" id="KW-1003">Cell membrane</keyword>
<dbReference type="SUPFAM" id="SSF53955">
    <property type="entry name" value="Lysozyme-like"/>
    <property type="match status" value="1"/>
</dbReference>
<organism evidence="22 23">
    <name type="scientific">Leptospira barantonii</name>
    <dbReference type="NCBI Taxonomy" id="2023184"/>
    <lineage>
        <taxon>Bacteria</taxon>
        <taxon>Pseudomonadati</taxon>
        <taxon>Spirochaetota</taxon>
        <taxon>Spirochaetia</taxon>
        <taxon>Leptospirales</taxon>
        <taxon>Leptospiraceae</taxon>
        <taxon>Leptospira</taxon>
    </lineage>
</organism>
<keyword evidence="8" id="KW-0328">Glycosyltransferase</keyword>
<evidence type="ECO:0000256" key="4">
    <source>
        <dbReference type="ARBA" id="ARBA00007739"/>
    </source>
</evidence>
<dbReference type="Pfam" id="PF00912">
    <property type="entry name" value="Transgly"/>
    <property type="match status" value="1"/>
</dbReference>
<dbReference type="FunFam" id="3.40.710.10:FF:000058">
    <property type="entry name" value="Transglycosylase"/>
    <property type="match status" value="1"/>
</dbReference>
<evidence type="ECO:0000256" key="19">
    <source>
        <dbReference type="SAM" id="Phobius"/>
    </source>
</evidence>
<keyword evidence="6" id="KW-0121">Carboxypeptidase</keyword>
<evidence type="ECO:0000256" key="7">
    <source>
        <dbReference type="ARBA" id="ARBA00022670"/>
    </source>
</evidence>
<evidence type="ECO:0000256" key="17">
    <source>
        <dbReference type="ARBA" id="ARBA00049902"/>
    </source>
</evidence>
<dbReference type="GO" id="GO:0071555">
    <property type="term" value="P:cell wall organization"/>
    <property type="evidence" value="ECO:0007669"/>
    <property type="project" value="UniProtKB-KW"/>
</dbReference>
<dbReference type="GO" id="GO:0008955">
    <property type="term" value="F:peptidoglycan glycosyltransferase activity"/>
    <property type="evidence" value="ECO:0007669"/>
    <property type="project" value="UniProtKB-EC"/>
</dbReference>
<comment type="catalytic activity">
    <reaction evidence="17">
        <text>[GlcNAc-(1-&gt;4)-Mur2Ac(oyl-L-Ala-gamma-D-Glu-L-Lys-D-Ala-D-Ala)](n)-di-trans,octa-cis-undecaprenyl diphosphate + beta-D-GlcNAc-(1-&gt;4)-Mur2Ac(oyl-L-Ala-gamma-D-Glu-L-Lys-D-Ala-D-Ala)-di-trans,octa-cis-undecaprenyl diphosphate = [GlcNAc-(1-&gt;4)-Mur2Ac(oyl-L-Ala-gamma-D-Glu-L-Lys-D-Ala-D-Ala)](n+1)-di-trans,octa-cis-undecaprenyl diphosphate + di-trans,octa-cis-undecaprenyl diphosphate + H(+)</text>
        <dbReference type="Rhea" id="RHEA:23708"/>
        <dbReference type="Rhea" id="RHEA-COMP:9602"/>
        <dbReference type="Rhea" id="RHEA-COMP:9603"/>
        <dbReference type="ChEBI" id="CHEBI:15378"/>
        <dbReference type="ChEBI" id="CHEBI:58405"/>
        <dbReference type="ChEBI" id="CHEBI:60033"/>
        <dbReference type="ChEBI" id="CHEBI:78435"/>
        <dbReference type="EC" id="2.4.99.28"/>
    </reaction>
</comment>
<evidence type="ECO:0000256" key="1">
    <source>
        <dbReference type="ARBA" id="ARBA00004236"/>
    </source>
</evidence>
<feature type="domain" description="Penicillin-binding protein transpeptidase" evidence="20">
    <location>
        <begin position="415"/>
        <end position="673"/>
    </location>
</feature>
<dbReference type="GO" id="GO:0030288">
    <property type="term" value="C:outer membrane-bounded periplasmic space"/>
    <property type="evidence" value="ECO:0007669"/>
    <property type="project" value="TreeGrafter"/>
</dbReference>
<comment type="caution">
    <text evidence="22">The sequence shown here is derived from an EMBL/GenBank/DDBJ whole genome shotgun (WGS) entry which is preliminary data.</text>
</comment>
<evidence type="ECO:0000313" key="22">
    <source>
        <dbReference type="EMBL" id="TGM09624.1"/>
    </source>
</evidence>
<evidence type="ECO:0000259" key="20">
    <source>
        <dbReference type="Pfam" id="PF00905"/>
    </source>
</evidence>
<evidence type="ECO:0000259" key="21">
    <source>
        <dbReference type="Pfam" id="PF00912"/>
    </source>
</evidence>
<dbReference type="InterPro" id="IPR012338">
    <property type="entry name" value="Beta-lactam/transpept-like"/>
</dbReference>
<dbReference type="GO" id="GO:0008360">
    <property type="term" value="P:regulation of cell shape"/>
    <property type="evidence" value="ECO:0007669"/>
    <property type="project" value="UniProtKB-KW"/>
</dbReference>
<dbReference type="InterPro" id="IPR023346">
    <property type="entry name" value="Lysozyme-like_dom_sf"/>
</dbReference>
<dbReference type="OrthoDB" id="343702at2"/>
<keyword evidence="7" id="KW-0645">Protease</keyword>
<evidence type="ECO:0000256" key="6">
    <source>
        <dbReference type="ARBA" id="ARBA00022645"/>
    </source>
</evidence>
<comment type="pathway">
    <text evidence="2">Cell wall biogenesis; peptidoglycan biosynthesis.</text>
</comment>
<dbReference type="Gene3D" id="3.40.710.10">
    <property type="entry name" value="DD-peptidase/beta-lactamase superfamily"/>
    <property type="match status" value="1"/>
</dbReference>
<dbReference type="FunFam" id="1.10.3810.10:FF:000013">
    <property type="entry name" value="Transglycosylase"/>
    <property type="match status" value="1"/>
</dbReference>
<keyword evidence="19" id="KW-1133">Transmembrane helix</keyword>
<keyword evidence="14" id="KW-0511">Multifunctional enzyme</keyword>
<dbReference type="PANTHER" id="PTHR32282">
    <property type="entry name" value="BINDING PROTEIN TRANSPEPTIDASE, PUTATIVE-RELATED"/>
    <property type="match status" value="1"/>
</dbReference>
<name>A0A5F2BU44_9LEPT</name>
<keyword evidence="9" id="KW-0808">Transferase</keyword>
<accession>A0A5F2BU44</accession>
<dbReference type="InterPro" id="IPR050396">
    <property type="entry name" value="Glycosyltr_51/Transpeptidase"/>
</dbReference>
<dbReference type="Proteomes" id="UP000298429">
    <property type="component" value="Unassembled WGS sequence"/>
</dbReference>
<dbReference type="SUPFAM" id="SSF56601">
    <property type="entry name" value="beta-lactamase/transpeptidase-like"/>
    <property type="match status" value="1"/>
</dbReference>
<proteinExistence type="inferred from homology"/>
<dbReference type="PANTHER" id="PTHR32282:SF11">
    <property type="entry name" value="PENICILLIN-BINDING PROTEIN 1B"/>
    <property type="match status" value="1"/>
</dbReference>
<dbReference type="GO" id="GO:0006508">
    <property type="term" value="P:proteolysis"/>
    <property type="evidence" value="ECO:0007669"/>
    <property type="project" value="UniProtKB-KW"/>
</dbReference>
<evidence type="ECO:0000256" key="2">
    <source>
        <dbReference type="ARBA" id="ARBA00004752"/>
    </source>
</evidence>
<keyword evidence="11" id="KW-0133">Cell shape</keyword>
<feature type="region of interest" description="Disordered" evidence="18">
    <location>
        <begin position="761"/>
        <end position="813"/>
    </location>
</feature>
<evidence type="ECO:0000256" key="14">
    <source>
        <dbReference type="ARBA" id="ARBA00023268"/>
    </source>
</evidence>
<dbReference type="GO" id="GO:0008658">
    <property type="term" value="F:penicillin binding"/>
    <property type="evidence" value="ECO:0007669"/>
    <property type="project" value="InterPro"/>
</dbReference>
<dbReference type="Pfam" id="PF00905">
    <property type="entry name" value="Transpeptidase"/>
    <property type="match status" value="1"/>
</dbReference>
<evidence type="ECO:0000256" key="8">
    <source>
        <dbReference type="ARBA" id="ARBA00022676"/>
    </source>
</evidence>
<protein>
    <submittedName>
        <fullName evidence="22">Penicillin-binding protein</fullName>
    </submittedName>
</protein>
<dbReference type="InterPro" id="IPR036950">
    <property type="entry name" value="PBP_transglycosylase"/>
</dbReference>
<keyword evidence="10" id="KW-0378">Hydrolase</keyword>
<evidence type="ECO:0000256" key="10">
    <source>
        <dbReference type="ARBA" id="ARBA00022801"/>
    </source>
</evidence>
<comment type="subcellular location">
    <subcellularLocation>
        <location evidence="1">Cell membrane</location>
    </subcellularLocation>
</comment>
<evidence type="ECO:0000256" key="11">
    <source>
        <dbReference type="ARBA" id="ARBA00022960"/>
    </source>
</evidence>
<dbReference type="RefSeq" id="WP_135669572.1">
    <property type="nucleotide sequence ID" value="NZ_RQGN01000012.1"/>
</dbReference>
<keyword evidence="12" id="KW-0573">Peptidoglycan synthesis</keyword>
<evidence type="ECO:0000256" key="12">
    <source>
        <dbReference type="ARBA" id="ARBA00022984"/>
    </source>
</evidence>
<evidence type="ECO:0000256" key="5">
    <source>
        <dbReference type="ARBA" id="ARBA00022475"/>
    </source>
</evidence>
<dbReference type="AlphaFoldDB" id="A0A5F2BU44"/>
<keyword evidence="15" id="KW-0961">Cell wall biogenesis/degradation</keyword>
<feature type="transmembrane region" description="Helical" evidence="19">
    <location>
        <begin position="33"/>
        <end position="56"/>
    </location>
</feature>
<comment type="similarity">
    <text evidence="3">In the C-terminal section; belongs to the transpeptidase family.</text>
</comment>
<evidence type="ECO:0000256" key="9">
    <source>
        <dbReference type="ARBA" id="ARBA00022679"/>
    </source>
</evidence>
<keyword evidence="19" id="KW-0812">Transmembrane</keyword>
<evidence type="ECO:0000256" key="13">
    <source>
        <dbReference type="ARBA" id="ARBA00023136"/>
    </source>
</evidence>
<feature type="domain" description="Glycosyl transferase family 51" evidence="21">
    <location>
        <begin position="93"/>
        <end position="268"/>
    </location>
</feature>
<comment type="similarity">
    <text evidence="4">In the N-terminal section; belongs to the glycosyltransferase 51 family.</text>
</comment>